<evidence type="ECO:0000313" key="1">
    <source>
        <dbReference type="EMBL" id="QYX29905.1"/>
    </source>
</evidence>
<dbReference type="InterPro" id="IPR050793">
    <property type="entry name" value="CMP-NeuNAc_synthase"/>
</dbReference>
<name>A0ABX8WU22_9CYAN</name>
<sequence length="241" mass="27013">MAMIQGKTVLAIIPARGGSKGVTRKNIRPVGQKPLIAWTIEAAKQSHYLDRLILSSEDEEIIKVAKEWGCEVPFQRPMELAEDDTPGIAPVLHALEVLPGYDYVVLLQPTSPLRQVNDIDGCIKKCIAAQASGCVSVTEVTENPYWMYTITENGLMEQLIKIDQSFLRRQDLPRVYKLNGAVYVAQCDWLKESKSFLSHDTLAYVMPLHRSLDIDSELDLDMAELIIEKNHGKLDIGNIHT</sequence>
<organism evidence="1 2">
    <name type="scientific">Sphaerospermopsis torques-reginae ITEP-024</name>
    <dbReference type="NCBI Taxonomy" id="984208"/>
    <lineage>
        <taxon>Bacteria</taxon>
        <taxon>Bacillati</taxon>
        <taxon>Cyanobacteriota</taxon>
        <taxon>Cyanophyceae</taxon>
        <taxon>Nostocales</taxon>
        <taxon>Aphanizomenonaceae</taxon>
        <taxon>Sphaerospermopsis</taxon>
        <taxon>Sphaerospermopsis torques-reginae</taxon>
    </lineage>
</organism>
<gene>
    <name evidence="1" type="ORF">K2F26_13040</name>
</gene>
<dbReference type="SUPFAM" id="SSF53448">
    <property type="entry name" value="Nucleotide-diphospho-sugar transferases"/>
    <property type="match status" value="1"/>
</dbReference>
<evidence type="ECO:0000313" key="2">
    <source>
        <dbReference type="Proteomes" id="UP000826540"/>
    </source>
</evidence>
<dbReference type="CDD" id="cd02513">
    <property type="entry name" value="CMP-NeuAc_Synthase"/>
    <property type="match status" value="1"/>
</dbReference>
<dbReference type="InterPro" id="IPR003329">
    <property type="entry name" value="Cytidylyl_trans"/>
</dbReference>
<keyword evidence="2" id="KW-1185">Reference proteome</keyword>
<dbReference type="Proteomes" id="UP000826540">
    <property type="component" value="Chromosome"/>
</dbReference>
<dbReference type="EMBL" id="CP080598">
    <property type="protein sequence ID" value="QYX29905.1"/>
    <property type="molecule type" value="Genomic_DNA"/>
</dbReference>
<keyword evidence="1" id="KW-0548">Nucleotidyltransferase</keyword>
<reference evidence="1 2" key="1">
    <citation type="journal article" date="2022" name="J. Am. Chem. Soc.">
        <title>Biosynthesis of Guanitoxin Enables Global Environmental Detection in Freshwater Cyanobacteria.</title>
        <authorList>
            <person name="Lima S.T."/>
            <person name="Fallon T.R."/>
            <person name="Cordoza J.L."/>
            <person name="Chekan J.R."/>
            <person name="Delbaje E."/>
            <person name="Hopiavuori A.R."/>
            <person name="Alvarenga D.O."/>
            <person name="Wood S.M."/>
            <person name="Luhavaya H."/>
            <person name="Baumgartner J.T."/>
            <person name="Dorr F.A."/>
            <person name="Etchegaray A."/>
            <person name="Pinto E."/>
            <person name="McKinnie S.M.K."/>
            <person name="Fiore M.F."/>
            <person name="Moore B.S."/>
        </authorList>
    </citation>
    <scope>NUCLEOTIDE SEQUENCE [LARGE SCALE GENOMIC DNA]</scope>
    <source>
        <strain evidence="1 2">ITEP-024</strain>
    </source>
</reference>
<keyword evidence="1" id="KW-0808">Transferase</keyword>
<protein>
    <submittedName>
        <fullName evidence="1">Acylneuraminate cytidylyltransferase family protein</fullName>
    </submittedName>
</protein>
<dbReference type="GO" id="GO:0016779">
    <property type="term" value="F:nucleotidyltransferase activity"/>
    <property type="evidence" value="ECO:0007669"/>
    <property type="project" value="UniProtKB-KW"/>
</dbReference>
<dbReference type="InterPro" id="IPR029044">
    <property type="entry name" value="Nucleotide-diphossugar_trans"/>
</dbReference>
<dbReference type="Pfam" id="PF02348">
    <property type="entry name" value="CTP_transf_3"/>
    <property type="match status" value="1"/>
</dbReference>
<accession>A0ABX8WU22</accession>
<proteinExistence type="predicted"/>
<dbReference type="PANTHER" id="PTHR21485">
    <property type="entry name" value="HAD SUPERFAMILY MEMBERS CMAS AND KDSC"/>
    <property type="match status" value="1"/>
</dbReference>
<dbReference type="PANTHER" id="PTHR21485:SF6">
    <property type="entry name" value="N-ACYLNEURAMINATE CYTIDYLYLTRANSFERASE-RELATED"/>
    <property type="match status" value="1"/>
</dbReference>
<dbReference type="Gene3D" id="3.90.550.10">
    <property type="entry name" value="Spore Coat Polysaccharide Biosynthesis Protein SpsA, Chain A"/>
    <property type="match status" value="1"/>
</dbReference>